<keyword evidence="2" id="KW-1185">Reference proteome</keyword>
<proteinExistence type="predicted"/>
<evidence type="ECO:0000313" key="2">
    <source>
        <dbReference type="Proteomes" id="UP000821853"/>
    </source>
</evidence>
<gene>
    <name evidence="1" type="ORF">HPB48_014103</name>
</gene>
<reference evidence="1 2" key="1">
    <citation type="journal article" date="2020" name="Cell">
        <title>Large-Scale Comparative Analyses of Tick Genomes Elucidate Their Genetic Diversity and Vector Capacities.</title>
        <authorList>
            <consortium name="Tick Genome and Microbiome Consortium (TIGMIC)"/>
            <person name="Jia N."/>
            <person name="Wang J."/>
            <person name="Shi W."/>
            <person name="Du L."/>
            <person name="Sun Y."/>
            <person name="Zhan W."/>
            <person name="Jiang J.F."/>
            <person name="Wang Q."/>
            <person name="Zhang B."/>
            <person name="Ji P."/>
            <person name="Bell-Sakyi L."/>
            <person name="Cui X.M."/>
            <person name="Yuan T.T."/>
            <person name="Jiang B.G."/>
            <person name="Yang W.F."/>
            <person name="Lam T.T."/>
            <person name="Chang Q.C."/>
            <person name="Ding S.J."/>
            <person name="Wang X.J."/>
            <person name="Zhu J.G."/>
            <person name="Ruan X.D."/>
            <person name="Zhao L."/>
            <person name="Wei J.T."/>
            <person name="Ye R.Z."/>
            <person name="Que T.C."/>
            <person name="Du C.H."/>
            <person name="Zhou Y.H."/>
            <person name="Cheng J.X."/>
            <person name="Dai P.F."/>
            <person name="Guo W.B."/>
            <person name="Han X.H."/>
            <person name="Huang E.J."/>
            <person name="Li L.F."/>
            <person name="Wei W."/>
            <person name="Gao Y.C."/>
            <person name="Liu J.Z."/>
            <person name="Shao H.Z."/>
            <person name="Wang X."/>
            <person name="Wang C.C."/>
            <person name="Yang T.C."/>
            <person name="Huo Q.B."/>
            <person name="Li W."/>
            <person name="Chen H.Y."/>
            <person name="Chen S.E."/>
            <person name="Zhou L.G."/>
            <person name="Ni X.B."/>
            <person name="Tian J.H."/>
            <person name="Sheng Y."/>
            <person name="Liu T."/>
            <person name="Pan Y.S."/>
            <person name="Xia L.Y."/>
            <person name="Li J."/>
            <person name="Zhao F."/>
            <person name="Cao W.C."/>
        </authorList>
    </citation>
    <scope>NUCLEOTIDE SEQUENCE [LARGE SCALE GENOMIC DNA]</scope>
    <source>
        <tissue evidence="1">Larvae</tissue>
    </source>
</reference>
<dbReference type="OrthoDB" id="6375801at2759"/>
<dbReference type="VEuPathDB" id="VectorBase:HLOH_051875"/>
<sequence>MHHFISKQQEKYLRELKSNLKDKETILLLDFAENFSSRVQDASQSYNWVNTHSTIHPIVGYHHSEETGDLSVKSFAVISDCLDDTTAAVDTVKLNTNSLL</sequence>
<dbReference type="PANTHER" id="PTHR46601">
    <property type="entry name" value="ULP_PROTEASE DOMAIN-CONTAINING PROTEIN"/>
    <property type="match status" value="1"/>
</dbReference>
<protein>
    <submittedName>
        <fullName evidence="1">Uncharacterized protein</fullName>
    </submittedName>
</protein>
<dbReference type="Proteomes" id="UP000821853">
    <property type="component" value="Chromosome 1"/>
</dbReference>
<name>A0A9J6FJI8_HAELO</name>
<evidence type="ECO:0000313" key="1">
    <source>
        <dbReference type="EMBL" id="KAH9363115.1"/>
    </source>
</evidence>
<dbReference type="AlphaFoldDB" id="A0A9J6FJI8"/>
<dbReference type="PANTHER" id="PTHR46601:SF1">
    <property type="entry name" value="ADF-H DOMAIN-CONTAINING PROTEIN"/>
    <property type="match status" value="1"/>
</dbReference>
<dbReference type="EMBL" id="JABSTR010000001">
    <property type="protein sequence ID" value="KAH9363115.1"/>
    <property type="molecule type" value="Genomic_DNA"/>
</dbReference>
<comment type="caution">
    <text evidence="1">The sequence shown here is derived from an EMBL/GenBank/DDBJ whole genome shotgun (WGS) entry which is preliminary data.</text>
</comment>
<accession>A0A9J6FJI8</accession>
<organism evidence="1 2">
    <name type="scientific">Haemaphysalis longicornis</name>
    <name type="common">Bush tick</name>
    <dbReference type="NCBI Taxonomy" id="44386"/>
    <lineage>
        <taxon>Eukaryota</taxon>
        <taxon>Metazoa</taxon>
        <taxon>Ecdysozoa</taxon>
        <taxon>Arthropoda</taxon>
        <taxon>Chelicerata</taxon>
        <taxon>Arachnida</taxon>
        <taxon>Acari</taxon>
        <taxon>Parasitiformes</taxon>
        <taxon>Ixodida</taxon>
        <taxon>Ixodoidea</taxon>
        <taxon>Ixodidae</taxon>
        <taxon>Haemaphysalinae</taxon>
        <taxon>Haemaphysalis</taxon>
    </lineage>
</organism>